<feature type="signal peptide" evidence="1">
    <location>
        <begin position="1"/>
        <end position="19"/>
    </location>
</feature>
<proteinExistence type="predicted"/>
<accession>A0A9P9WNA2</accession>
<name>A0A9P9WNA2_9PEZI</name>
<protein>
    <submittedName>
        <fullName evidence="2">Uncharacterized protein</fullName>
    </submittedName>
</protein>
<reference evidence="2" key="1">
    <citation type="submission" date="2021-03" db="EMBL/GenBank/DDBJ databases">
        <title>Revisited historic fungal species revealed as producer of novel bioactive compounds through whole genome sequencing and comparative genomics.</title>
        <authorList>
            <person name="Vignolle G.A."/>
            <person name="Hochenegger N."/>
            <person name="Mach R.L."/>
            <person name="Mach-Aigner A.R."/>
            <person name="Javad Rahimi M."/>
            <person name="Salim K.A."/>
            <person name="Chan C.M."/>
            <person name="Lim L.B.L."/>
            <person name="Cai F."/>
            <person name="Druzhinina I.S."/>
            <person name="U'Ren J.M."/>
            <person name="Derntl C."/>
        </authorList>
    </citation>
    <scope>NUCLEOTIDE SEQUENCE</scope>
    <source>
        <strain evidence="2">TUCIM 5799</strain>
    </source>
</reference>
<evidence type="ECO:0000256" key="1">
    <source>
        <dbReference type="SAM" id="SignalP"/>
    </source>
</evidence>
<dbReference type="Proteomes" id="UP000829685">
    <property type="component" value="Unassembled WGS sequence"/>
</dbReference>
<dbReference type="AlphaFoldDB" id="A0A9P9WNA2"/>
<organism evidence="2 3">
    <name type="scientific">Neoarthrinium moseri</name>
    <dbReference type="NCBI Taxonomy" id="1658444"/>
    <lineage>
        <taxon>Eukaryota</taxon>
        <taxon>Fungi</taxon>
        <taxon>Dikarya</taxon>
        <taxon>Ascomycota</taxon>
        <taxon>Pezizomycotina</taxon>
        <taxon>Sordariomycetes</taxon>
        <taxon>Xylariomycetidae</taxon>
        <taxon>Amphisphaeriales</taxon>
        <taxon>Apiosporaceae</taxon>
        <taxon>Neoarthrinium</taxon>
    </lineage>
</organism>
<sequence>MFCRAIILLLAACLATISGARPTEGVVYCQPDERADTVHTSGDPTSGPGVWITHNDAAEGNYFLYENLRDAKPWKHITIPQGARRFVQLCPTWQGRLVRGTAKVNLDGKDHKLGTWVESSMSNGALHGDVSFLRGCDGAAKIITTDGSKLSRGCEGDLLNGAPPAALVAKDSGVKVLADLEGSGEANNAARQWLKSKCSESQVYLGHGVDPVINSVNGQLEVVFSAGRF</sequence>
<gene>
    <name evidence="2" type="ORF">JX265_005776</name>
</gene>
<comment type="caution">
    <text evidence="2">The sequence shown here is derived from an EMBL/GenBank/DDBJ whole genome shotgun (WGS) entry which is preliminary data.</text>
</comment>
<dbReference type="OrthoDB" id="9971407at2759"/>
<evidence type="ECO:0000313" key="2">
    <source>
        <dbReference type="EMBL" id="KAI1871790.1"/>
    </source>
</evidence>
<dbReference type="EMBL" id="JAFIMR010000012">
    <property type="protein sequence ID" value="KAI1871790.1"/>
    <property type="molecule type" value="Genomic_DNA"/>
</dbReference>
<keyword evidence="1" id="KW-0732">Signal</keyword>
<keyword evidence="3" id="KW-1185">Reference proteome</keyword>
<evidence type="ECO:0000313" key="3">
    <source>
        <dbReference type="Proteomes" id="UP000829685"/>
    </source>
</evidence>
<feature type="chain" id="PRO_5040322545" evidence="1">
    <location>
        <begin position="20"/>
        <end position="229"/>
    </location>
</feature>